<keyword evidence="1" id="KW-0812">Transmembrane</keyword>
<dbReference type="KEGG" id="agy:ATC03_08960"/>
<dbReference type="AlphaFoldDB" id="A0A191WEX3"/>
<sequence>MTEPEPGGWELMRSINSLRESVDKLAAGMVTQGTLAIIQAAQKQTDDRQDARLKELETELAEARKTKAQQWFAIGLSILGIVGTIIAGVIVFNLNRGVG</sequence>
<reference evidence="2 3" key="1">
    <citation type="journal article" date="2016" name="Int. J. Syst. Evol. Microbiol.">
        <title>Agromyces aureus sp. nov., isolated from the rhizosphere of Salix caprea L. grown in a heavy-metal-contaminated soil.</title>
        <authorList>
            <person name="Corretto E."/>
            <person name="Antonielli L."/>
            <person name="Sessitsch A."/>
            <person name="Compant S."/>
            <person name="Gorfer M."/>
            <person name="Kuffner M."/>
            <person name="Brader G."/>
        </authorList>
    </citation>
    <scope>NUCLEOTIDE SEQUENCE [LARGE SCALE GENOMIC DNA]</scope>
    <source>
        <strain evidence="2 3">AR33</strain>
    </source>
</reference>
<protein>
    <submittedName>
        <fullName evidence="2">Uncharacterized protein</fullName>
    </submittedName>
</protein>
<dbReference type="Proteomes" id="UP000078437">
    <property type="component" value="Chromosome"/>
</dbReference>
<evidence type="ECO:0000313" key="3">
    <source>
        <dbReference type="Proteomes" id="UP000078437"/>
    </source>
</evidence>
<keyword evidence="1" id="KW-1133">Transmembrane helix</keyword>
<accession>A0A191WEX3</accession>
<dbReference type="OrthoDB" id="5122921at2"/>
<dbReference type="EMBL" id="CP013979">
    <property type="protein sequence ID" value="ANJ26830.1"/>
    <property type="molecule type" value="Genomic_DNA"/>
</dbReference>
<keyword evidence="3" id="KW-1185">Reference proteome</keyword>
<name>A0A191WEX3_9MICO</name>
<dbReference type="RefSeq" id="WP_067875832.1">
    <property type="nucleotide sequence ID" value="NZ_WBIO01000002.1"/>
</dbReference>
<evidence type="ECO:0000256" key="1">
    <source>
        <dbReference type="SAM" id="Phobius"/>
    </source>
</evidence>
<proteinExistence type="predicted"/>
<organism evidence="2 3">
    <name type="scientific">Agromyces aureus</name>
    <dbReference type="NCBI Taxonomy" id="453304"/>
    <lineage>
        <taxon>Bacteria</taxon>
        <taxon>Bacillati</taxon>
        <taxon>Actinomycetota</taxon>
        <taxon>Actinomycetes</taxon>
        <taxon>Micrococcales</taxon>
        <taxon>Microbacteriaceae</taxon>
        <taxon>Agromyces</taxon>
    </lineage>
</organism>
<evidence type="ECO:0000313" key="2">
    <source>
        <dbReference type="EMBL" id="ANJ26830.1"/>
    </source>
</evidence>
<dbReference type="STRING" id="453304.ATC03_08960"/>
<gene>
    <name evidence="2" type="ORF">ATC03_08960</name>
</gene>
<keyword evidence="1" id="KW-0472">Membrane</keyword>
<reference evidence="3" key="2">
    <citation type="submission" date="2016-01" db="EMBL/GenBank/DDBJ databases">
        <title>Complete genome sequence of Agromyces aureus AR33T and comparison with related organisms.</title>
        <authorList>
            <person name="Corretto E."/>
            <person name="Antonielli L."/>
            <person name="Sessitsch A."/>
            <person name="Brader G."/>
        </authorList>
    </citation>
    <scope>NUCLEOTIDE SEQUENCE [LARGE SCALE GENOMIC DNA]</scope>
    <source>
        <strain evidence="3">AR33</strain>
    </source>
</reference>
<feature type="transmembrane region" description="Helical" evidence="1">
    <location>
        <begin position="71"/>
        <end position="94"/>
    </location>
</feature>